<reference evidence="5 6" key="1">
    <citation type="submission" date="2015-05" db="EMBL/GenBank/DDBJ databases">
        <title>Draft genome sequence of the bacterium Gordonia jacobaea a new member of the Gordonia genus.</title>
        <authorList>
            <person name="Jimenez-Galisteo G."/>
            <person name="Dominguez A."/>
            <person name="Munoz E."/>
            <person name="Vinas M."/>
        </authorList>
    </citation>
    <scope>NUCLEOTIDE SEQUENCE [LARGE SCALE GENOMIC DNA]</scope>
    <source>
        <strain evidence="6">mv1</strain>
    </source>
</reference>
<proteinExistence type="predicted"/>
<dbReference type="InterPro" id="IPR036390">
    <property type="entry name" value="WH_DNA-bd_sf"/>
</dbReference>
<dbReference type="SMART" id="SM00345">
    <property type="entry name" value="HTH_GNTR"/>
    <property type="match status" value="1"/>
</dbReference>
<dbReference type="PROSITE" id="PS50949">
    <property type="entry name" value="HTH_GNTR"/>
    <property type="match status" value="1"/>
</dbReference>
<dbReference type="InterPro" id="IPR000524">
    <property type="entry name" value="Tscrpt_reg_HTH_GntR"/>
</dbReference>
<keyword evidence="3" id="KW-0804">Transcription</keyword>
<evidence type="ECO:0000256" key="1">
    <source>
        <dbReference type="ARBA" id="ARBA00023015"/>
    </source>
</evidence>
<name>A0ABR5I9L3_9ACTN</name>
<accession>A0ABR5I9L3</accession>
<dbReference type="PRINTS" id="PR00035">
    <property type="entry name" value="HTHGNTR"/>
</dbReference>
<keyword evidence="1" id="KW-0805">Transcription regulation</keyword>
<gene>
    <name evidence="5" type="ORF">ABW18_15995</name>
</gene>
<dbReference type="InterPro" id="IPR036388">
    <property type="entry name" value="WH-like_DNA-bd_sf"/>
</dbReference>
<evidence type="ECO:0000313" key="5">
    <source>
        <dbReference type="EMBL" id="KNA90392.1"/>
    </source>
</evidence>
<dbReference type="EMBL" id="LDTZ01000019">
    <property type="protein sequence ID" value="KNA90392.1"/>
    <property type="molecule type" value="Genomic_DNA"/>
</dbReference>
<evidence type="ECO:0000259" key="4">
    <source>
        <dbReference type="PROSITE" id="PS50949"/>
    </source>
</evidence>
<feature type="domain" description="HTH gntR-type" evidence="4">
    <location>
        <begin position="15"/>
        <end position="83"/>
    </location>
</feature>
<dbReference type="PANTHER" id="PTHR38445:SF9">
    <property type="entry name" value="HTH-TYPE TRANSCRIPTIONAL REPRESSOR YTRA"/>
    <property type="match status" value="1"/>
</dbReference>
<dbReference type="Gene3D" id="1.10.10.10">
    <property type="entry name" value="Winged helix-like DNA-binding domain superfamily/Winged helix DNA-binding domain"/>
    <property type="match status" value="1"/>
</dbReference>
<sequence>MGPQPPISVSEHSDMPIYRQIVTQLTFMIEMGQLGAGDRLPGSRMLADNLGINRNTVARAYGDLRAAGLVESRGRGGMVVLAATSTQPRSEARDNARETLQLAVDECLQLGLSPTEIGDLALNLAATKADSPRVYFVECNDDRADYFADELTEKLGVRVTPLVLDHFDPDAVPADLVLTTFFHLAQVRGLMSDRAEVVAIVVAPHVRTLMQIADVPPEQKVGLWYNTVEQAASVRDSLSAAGITDVKTLNDTSDDELAGLDVVVIPSETAEVADRLSQRVRVIEFGNVLDDASVRMVREVLRDLRAASQPSA</sequence>
<evidence type="ECO:0000256" key="2">
    <source>
        <dbReference type="ARBA" id="ARBA00023125"/>
    </source>
</evidence>
<dbReference type="PANTHER" id="PTHR38445">
    <property type="entry name" value="HTH-TYPE TRANSCRIPTIONAL REPRESSOR YTRA"/>
    <property type="match status" value="1"/>
</dbReference>
<evidence type="ECO:0000256" key="3">
    <source>
        <dbReference type="ARBA" id="ARBA00023163"/>
    </source>
</evidence>
<evidence type="ECO:0000313" key="6">
    <source>
        <dbReference type="Proteomes" id="UP000037247"/>
    </source>
</evidence>
<keyword evidence="6" id="KW-1185">Reference proteome</keyword>
<keyword evidence="2" id="KW-0238">DNA-binding</keyword>
<organism evidence="5 6">
    <name type="scientific">Gordonia jacobaea</name>
    <dbReference type="NCBI Taxonomy" id="122202"/>
    <lineage>
        <taxon>Bacteria</taxon>
        <taxon>Bacillati</taxon>
        <taxon>Actinomycetota</taxon>
        <taxon>Actinomycetes</taxon>
        <taxon>Mycobacteriales</taxon>
        <taxon>Gordoniaceae</taxon>
        <taxon>Gordonia</taxon>
    </lineage>
</organism>
<dbReference type="CDD" id="cd07377">
    <property type="entry name" value="WHTH_GntR"/>
    <property type="match status" value="1"/>
</dbReference>
<dbReference type="RefSeq" id="WP_049699966.1">
    <property type="nucleotide sequence ID" value="NZ_LDTZ01000019.1"/>
</dbReference>
<dbReference type="Proteomes" id="UP000037247">
    <property type="component" value="Unassembled WGS sequence"/>
</dbReference>
<protein>
    <submittedName>
        <fullName evidence="5">GntR family transcriptional regulator</fullName>
    </submittedName>
</protein>
<dbReference type="SUPFAM" id="SSF46785">
    <property type="entry name" value="Winged helix' DNA-binding domain"/>
    <property type="match status" value="1"/>
</dbReference>
<dbReference type="Pfam" id="PF00392">
    <property type="entry name" value="GntR"/>
    <property type="match status" value="1"/>
</dbReference>
<comment type="caution">
    <text evidence="5">The sequence shown here is derived from an EMBL/GenBank/DDBJ whole genome shotgun (WGS) entry which is preliminary data.</text>
</comment>